<reference evidence="1" key="2">
    <citation type="journal article" date="2024" name="Plant">
        <title>Genomic evolution and insights into agronomic trait innovations of Sesamum species.</title>
        <authorList>
            <person name="Miao H."/>
            <person name="Wang L."/>
            <person name="Qu L."/>
            <person name="Liu H."/>
            <person name="Sun Y."/>
            <person name="Le M."/>
            <person name="Wang Q."/>
            <person name="Wei S."/>
            <person name="Zheng Y."/>
            <person name="Lin W."/>
            <person name="Duan Y."/>
            <person name="Cao H."/>
            <person name="Xiong S."/>
            <person name="Wang X."/>
            <person name="Wei L."/>
            <person name="Li C."/>
            <person name="Ma Q."/>
            <person name="Ju M."/>
            <person name="Zhao R."/>
            <person name="Li G."/>
            <person name="Mu C."/>
            <person name="Tian Q."/>
            <person name="Mei H."/>
            <person name="Zhang T."/>
            <person name="Gao T."/>
            <person name="Zhang H."/>
        </authorList>
    </citation>
    <scope>NUCLEOTIDE SEQUENCE</scope>
    <source>
        <strain evidence="1">G02</strain>
    </source>
</reference>
<accession>A0AAW2IQV8</accession>
<gene>
    <name evidence="1" type="ORF">Sradi_7190000</name>
</gene>
<comment type="caution">
    <text evidence="1">The sequence shown here is derived from an EMBL/GenBank/DDBJ whole genome shotgun (WGS) entry which is preliminary data.</text>
</comment>
<organism evidence="1">
    <name type="scientific">Sesamum radiatum</name>
    <name type="common">Black benniseed</name>
    <dbReference type="NCBI Taxonomy" id="300843"/>
    <lineage>
        <taxon>Eukaryota</taxon>
        <taxon>Viridiplantae</taxon>
        <taxon>Streptophyta</taxon>
        <taxon>Embryophyta</taxon>
        <taxon>Tracheophyta</taxon>
        <taxon>Spermatophyta</taxon>
        <taxon>Magnoliopsida</taxon>
        <taxon>eudicotyledons</taxon>
        <taxon>Gunneridae</taxon>
        <taxon>Pentapetalae</taxon>
        <taxon>asterids</taxon>
        <taxon>lamiids</taxon>
        <taxon>Lamiales</taxon>
        <taxon>Pedaliaceae</taxon>
        <taxon>Sesamum</taxon>
    </lineage>
</organism>
<name>A0AAW2IQV8_SESRA</name>
<evidence type="ECO:0000313" key="1">
    <source>
        <dbReference type="EMBL" id="KAL0284727.1"/>
    </source>
</evidence>
<sequence length="97" mass="10759">MGTYVPRALLKLKEIGTLGTLPLSGDSYEEGLSHQDCLERERCKVFSNSPAPSFDPAYWLESRAFKLTILSLELLLPCMDCPIVDPEHMDSSKTPTG</sequence>
<dbReference type="AlphaFoldDB" id="A0AAW2IQV8"/>
<protein>
    <submittedName>
        <fullName evidence="1">Uncharacterized protein</fullName>
    </submittedName>
</protein>
<dbReference type="EMBL" id="JACGWJ010001109">
    <property type="protein sequence ID" value="KAL0284727.1"/>
    <property type="molecule type" value="Genomic_DNA"/>
</dbReference>
<proteinExistence type="predicted"/>
<reference evidence="1" key="1">
    <citation type="submission" date="2020-06" db="EMBL/GenBank/DDBJ databases">
        <authorList>
            <person name="Li T."/>
            <person name="Hu X."/>
            <person name="Zhang T."/>
            <person name="Song X."/>
            <person name="Zhang H."/>
            <person name="Dai N."/>
            <person name="Sheng W."/>
            <person name="Hou X."/>
            <person name="Wei L."/>
        </authorList>
    </citation>
    <scope>NUCLEOTIDE SEQUENCE</scope>
    <source>
        <strain evidence="1">G02</strain>
        <tissue evidence="1">Leaf</tissue>
    </source>
</reference>